<evidence type="ECO:0000256" key="1">
    <source>
        <dbReference type="SAM" id="MobiDB-lite"/>
    </source>
</evidence>
<dbReference type="InterPro" id="IPR004860">
    <property type="entry name" value="LAGLIDADG_dom"/>
</dbReference>
<comment type="caution">
    <text evidence="3">The sequence shown here is derived from an EMBL/GenBank/DDBJ whole genome shotgun (WGS) entry which is preliminary data.</text>
</comment>
<reference evidence="3" key="1">
    <citation type="journal article" date="2020" name="mSystems">
        <title>Genome- and Community-Level Interaction Insights into Carbon Utilization and Element Cycling Functions of Hydrothermarchaeota in Hydrothermal Sediment.</title>
        <authorList>
            <person name="Zhou Z."/>
            <person name="Liu Y."/>
            <person name="Xu W."/>
            <person name="Pan J."/>
            <person name="Luo Z.H."/>
            <person name="Li M."/>
        </authorList>
    </citation>
    <scope>NUCLEOTIDE SEQUENCE [LARGE SCALE GENOMIC DNA]</scope>
    <source>
        <strain evidence="3">SpSt-374</strain>
    </source>
</reference>
<evidence type="ECO:0000313" key="3">
    <source>
        <dbReference type="EMBL" id="HGG03740.1"/>
    </source>
</evidence>
<feature type="region of interest" description="Disordered" evidence="1">
    <location>
        <begin position="197"/>
        <end position="218"/>
    </location>
</feature>
<protein>
    <submittedName>
        <fullName evidence="3">DNA endonuclease</fullName>
    </submittedName>
</protein>
<name>A0A7C3ZKS8_9CYAN</name>
<dbReference type="InterPro" id="IPR027434">
    <property type="entry name" value="Homing_endonucl"/>
</dbReference>
<keyword evidence="3" id="KW-0540">Nuclease</keyword>
<proteinExistence type="predicted"/>
<dbReference type="Pfam" id="PF03161">
    <property type="entry name" value="LAGLIDADG_2"/>
    <property type="match status" value="1"/>
</dbReference>
<accession>A0A7C3ZKS8</accession>
<feature type="compositionally biased region" description="Low complexity" evidence="1">
    <location>
        <begin position="207"/>
        <end position="218"/>
    </location>
</feature>
<dbReference type="SUPFAM" id="SSF55608">
    <property type="entry name" value="Homing endonucleases"/>
    <property type="match status" value="1"/>
</dbReference>
<sequence>MDYDVSSKVERRGILAGMLLGKGYRNQNNFYIQDAGDREEYLIFKKDILERITSKPVSLQRWNSKNGQQLRIEPKLIPIIRVLVKKLYPGGTPKITPEFLEFLTPQGIAIWFMDKGSRSLKKNQGQVHALEIYLNTHLTKEYNEVIVAYFSQKWGFKWGLSKTKTAYRLRMGTKEGKRFLTFIRPYVPQTMLYKVETESAQSESHQAPPTSSNTTATT</sequence>
<feature type="domain" description="Homing endonuclease LAGLIDADG" evidence="2">
    <location>
        <begin position="12"/>
        <end position="179"/>
    </location>
</feature>
<gene>
    <name evidence="3" type="ORF">ENR15_24660</name>
</gene>
<dbReference type="AlphaFoldDB" id="A0A7C3ZKS8"/>
<keyword evidence="3" id="KW-0255">Endonuclease</keyword>
<dbReference type="Gene3D" id="3.10.28.10">
    <property type="entry name" value="Homing endonucleases"/>
    <property type="match status" value="1"/>
</dbReference>
<evidence type="ECO:0000259" key="2">
    <source>
        <dbReference type="Pfam" id="PF03161"/>
    </source>
</evidence>
<keyword evidence="3" id="KW-0378">Hydrolase</keyword>
<organism evidence="3">
    <name type="scientific">Planktothricoides sp. SpSt-374</name>
    <dbReference type="NCBI Taxonomy" id="2282167"/>
    <lineage>
        <taxon>Bacteria</taxon>
        <taxon>Bacillati</taxon>
        <taxon>Cyanobacteriota</taxon>
        <taxon>Cyanophyceae</taxon>
        <taxon>Oscillatoriophycideae</taxon>
        <taxon>Oscillatoriales</taxon>
        <taxon>Oscillatoriaceae</taxon>
        <taxon>Planktothricoides</taxon>
    </lineage>
</organism>
<dbReference type="EMBL" id="DSPX01000255">
    <property type="protein sequence ID" value="HGG03740.1"/>
    <property type="molecule type" value="Genomic_DNA"/>
</dbReference>
<dbReference type="GO" id="GO:0004519">
    <property type="term" value="F:endonuclease activity"/>
    <property type="evidence" value="ECO:0007669"/>
    <property type="project" value="UniProtKB-KW"/>
</dbReference>